<feature type="domain" description="Hemerythrin-like" evidence="2">
    <location>
        <begin position="4"/>
        <end position="125"/>
    </location>
</feature>
<protein>
    <submittedName>
        <fullName evidence="3">Regulator of cell morphogenesis and NO signaling</fullName>
    </submittedName>
</protein>
<organism evidence="3 4">
    <name type="scientific">Caenispirillum salinarum AK4</name>
    <dbReference type="NCBI Taxonomy" id="1238182"/>
    <lineage>
        <taxon>Bacteria</taxon>
        <taxon>Pseudomonadati</taxon>
        <taxon>Pseudomonadota</taxon>
        <taxon>Alphaproteobacteria</taxon>
        <taxon>Rhodospirillales</taxon>
        <taxon>Novispirillaceae</taxon>
        <taxon>Caenispirillum</taxon>
    </lineage>
</organism>
<dbReference type="OrthoDB" id="9793637at2"/>
<name>K9GXQ9_9PROT</name>
<dbReference type="RefSeq" id="WP_009540225.1">
    <property type="nucleotide sequence ID" value="NZ_ANHY01000007.1"/>
</dbReference>
<dbReference type="STRING" id="1238182.C882_4117"/>
<dbReference type="PANTHER" id="PTHR35585:SF1">
    <property type="entry name" value="HHE DOMAIN PROTEIN (AFU_ORTHOLOGUE AFUA_4G00730)"/>
    <property type="match status" value="1"/>
</dbReference>
<evidence type="ECO:0000313" key="4">
    <source>
        <dbReference type="Proteomes" id="UP000009881"/>
    </source>
</evidence>
<dbReference type="AlphaFoldDB" id="K9GXQ9"/>
<keyword evidence="4" id="KW-1185">Reference proteome</keyword>
<accession>K9GXQ9</accession>
<comment type="caution">
    <text evidence="3">The sequence shown here is derived from an EMBL/GenBank/DDBJ whole genome shotgun (WGS) entry which is preliminary data.</text>
</comment>
<evidence type="ECO:0000256" key="1">
    <source>
        <dbReference type="SAM" id="MobiDB-lite"/>
    </source>
</evidence>
<evidence type="ECO:0000259" key="2">
    <source>
        <dbReference type="Pfam" id="PF01814"/>
    </source>
</evidence>
<feature type="compositionally biased region" description="Basic and acidic residues" evidence="1">
    <location>
        <begin position="128"/>
        <end position="138"/>
    </location>
</feature>
<dbReference type="EMBL" id="ANHY01000007">
    <property type="protein sequence ID" value="EKV30780.1"/>
    <property type="molecule type" value="Genomic_DNA"/>
</dbReference>
<proteinExistence type="predicted"/>
<sequence length="148" mass="17463">MPAIYDMLHQDHEKVKHALTQILDTTEGAEKTREKLFNEVKHDLELHTKFEEEVFYPNFREAKHDQEAKEEVKDALNEHGEAKSMLSEMEKMDKTSDAFVEKVQKLKSALEHHISDEEDEMFPQARKTMSDEDAKAMGDRYQQFKQQH</sequence>
<reference evidence="3 4" key="1">
    <citation type="journal article" date="2013" name="Genome Announc.">
        <title>Draft Genome Sequence of an Alphaproteobacterium, Caenispirillum salinarum AK4(T), Isolated from a Solar Saltern.</title>
        <authorList>
            <person name="Khatri I."/>
            <person name="Singh A."/>
            <person name="Korpole S."/>
            <person name="Pinnaka A.K."/>
            <person name="Subramanian S."/>
        </authorList>
    </citation>
    <scope>NUCLEOTIDE SEQUENCE [LARGE SCALE GENOMIC DNA]</scope>
    <source>
        <strain evidence="3 4">AK4</strain>
    </source>
</reference>
<feature type="region of interest" description="Disordered" evidence="1">
    <location>
        <begin position="110"/>
        <end position="148"/>
    </location>
</feature>
<dbReference type="PANTHER" id="PTHR35585">
    <property type="entry name" value="HHE DOMAIN PROTEIN (AFU_ORTHOLOGUE AFUA_4G00730)"/>
    <property type="match status" value="1"/>
</dbReference>
<dbReference type="Proteomes" id="UP000009881">
    <property type="component" value="Unassembled WGS sequence"/>
</dbReference>
<dbReference type="Gene3D" id="1.20.120.520">
    <property type="entry name" value="nmb1532 protein domain like"/>
    <property type="match status" value="1"/>
</dbReference>
<evidence type="ECO:0000313" key="3">
    <source>
        <dbReference type="EMBL" id="EKV30780.1"/>
    </source>
</evidence>
<gene>
    <name evidence="3" type="ORF">C882_4117</name>
</gene>
<dbReference type="Pfam" id="PF01814">
    <property type="entry name" value="Hemerythrin"/>
    <property type="match status" value="1"/>
</dbReference>
<dbReference type="eggNOG" id="COG5592">
    <property type="taxonomic scope" value="Bacteria"/>
</dbReference>
<dbReference type="InterPro" id="IPR012312">
    <property type="entry name" value="Hemerythrin-like"/>
</dbReference>